<dbReference type="InterPro" id="IPR036259">
    <property type="entry name" value="MFS_trans_sf"/>
</dbReference>
<keyword evidence="5" id="KW-1185">Reference proteome</keyword>
<evidence type="ECO:0000313" key="4">
    <source>
        <dbReference type="EMBL" id="CAH3156430.1"/>
    </source>
</evidence>
<name>A0AAU9XSG7_9CNID</name>
<comment type="caution">
    <text evidence="4">The sequence shown here is derived from an EMBL/GenBank/DDBJ whole genome shotgun (WGS) entry which is preliminary data.</text>
</comment>
<protein>
    <recommendedName>
        <fullName evidence="6">Major facilitator superfamily domain-containing protein 12</fullName>
    </recommendedName>
</protein>
<evidence type="ECO:0000256" key="3">
    <source>
        <dbReference type="SAM" id="Phobius"/>
    </source>
</evidence>
<keyword evidence="3" id="KW-0472">Membrane</keyword>
<feature type="transmembrane region" description="Helical" evidence="3">
    <location>
        <begin position="857"/>
        <end position="874"/>
    </location>
</feature>
<feature type="transmembrane region" description="Helical" evidence="3">
    <location>
        <begin position="781"/>
        <end position="802"/>
    </location>
</feature>
<comment type="similarity">
    <text evidence="1">Belongs to the major facilitator superfamily.</text>
</comment>
<keyword evidence="3" id="KW-1133">Transmembrane helix</keyword>
<accession>A0AAU9XSG7</accession>
<reference evidence="4 5" key="1">
    <citation type="submission" date="2022-05" db="EMBL/GenBank/DDBJ databases">
        <authorList>
            <consortium name="Genoscope - CEA"/>
            <person name="William W."/>
        </authorList>
    </citation>
    <scope>NUCLEOTIDE SEQUENCE [LARGE SCALE GENOMIC DNA]</scope>
</reference>
<dbReference type="AlphaFoldDB" id="A0AAU9XSG7"/>
<feature type="transmembrane region" description="Helical" evidence="3">
    <location>
        <begin position="662"/>
        <end position="681"/>
    </location>
</feature>
<feature type="transmembrane region" description="Helical" evidence="3">
    <location>
        <begin position="126"/>
        <end position="149"/>
    </location>
</feature>
<feature type="transmembrane region" description="Helical" evidence="3">
    <location>
        <begin position="557"/>
        <end position="576"/>
    </location>
</feature>
<feature type="transmembrane region" description="Helical" evidence="3">
    <location>
        <begin position="814"/>
        <end position="837"/>
    </location>
</feature>
<feature type="region of interest" description="Disordered" evidence="2">
    <location>
        <begin position="451"/>
        <end position="475"/>
    </location>
</feature>
<dbReference type="PANTHER" id="PTHR11328">
    <property type="entry name" value="MAJOR FACILITATOR SUPERFAMILY DOMAIN-CONTAINING PROTEIN"/>
    <property type="match status" value="1"/>
</dbReference>
<proteinExistence type="inferred from homology"/>
<feature type="transmembrane region" description="Helical" evidence="3">
    <location>
        <begin position="199"/>
        <end position="223"/>
    </location>
</feature>
<dbReference type="InterPro" id="IPR039672">
    <property type="entry name" value="MFS_2"/>
</dbReference>
<evidence type="ECO:0008006" key="6">
    <source>
        <dbReference type="Google" id="ProtNLM"/>
    </source>
</evidence>
<dbReference type="SUPFAM" id="SSF103473">
    <property type="entry name" value="MFS general substrate transporter"/>
    <property type="match status" value="3"/>
</dbReference>
<dbReference type="PANTHER" id="PTHR11328:SF28">
    <property type="entry name" value="MAJOR FACILITATOR SUPERFAMILY DOMAIN-CONTAINING PROTEIN 12"/>
    <property type="match status" value="1"/>
</dbReference>
<feature type="transmembrane region" description="Helical" evidence="3">
    <location>
        <begin position="169"/>
        <end position="187"/>
    </location>
</feature>
<dbReference type="GO" id="GO:0008643">
    <property type="term" value="P:carbohydrate transport"/>
    <property type="evidence" value="ECO:0007669"/>
    <property type="project" value="InterPro"/>
</dbReference>
<dbReference type="GO" id="GO:0005886">
    <property type="term" value="C:plasma membrane"/>
    <property type="evidence" value="ECO:0007669"/>
    <property type="project" value="TreeGrafter"/>
</dbReference>
<keyword evidence="3" id="KW-0812">Transmembrane</keyword>
<evidence type="ECO:0000256" key="1">
    <source>
        <dbReference type="ARBA" id="ARBA00008335"/>
    </source>
</evidence>
<evidence type="ECO:0000313" key="5">
    <source>
        <dbReference type="Proteomes" id="UP001159428"/>
    </source>
</evidence>
<dbReference type="Gene3D" id="1.20.1250.20">
    <property type="entry name" value="MFS general substrate transporter like domains"/>
    <property type="match status" value="3"/>
</dbReference>
<feature type="transmembrane region" description="Helical" evidence="3">
    <location>
        <begin position="40"/>
        <end position="73"/>
    </location>
</feature>
<dbReference type="Proteomes" id="UP001159428">
    <property type="component" value="Unassembled WGS sequence"/>
</dbReference>
<dbReference type="EMBL" id="CALNXJ010000061">
    <property type="protein sequence ID" value="CAH3156430.1"/>
    <property type="molecule type" value="Genomic_DNA"/>
</dbReference>
<organism evidence="4 5">
    <name type="scientific">Pocillopora meandrina</name>
    <dbReference type="NCBI Taxonomy" id="46732"/>
    <lineage>
        <taxon>Eukaryota</taxon>
        <taxon>Metazoa</taxon>
        <taxon>Cnidaria</taxon>
        <taxon>Anthozoa</taxon>
        <taxon>Hexacorallia</taxon>
        <taxon>Scleractinia</taxon>
        <taxon>Astrocoeniina</taxon>
        <taxon>Pocilloporidae</taxon>
        <taxon>Pocillopora</taxon>
    </lineage>
</organism>
<gene>
    <name evidence="4" type="ORF">PMEA_00029603</name>
</gene>
<evidence type="ECO:0000256" key="2">
    <source>
        <dbReference type="SAM" id="MobiDB-lite"/>
    </source>
</evidence>
<feature type="transmembrane region" description="Helical" evidence="3">
    <location>
        <begin position="728"/>
        <end position="761"/>
    </location>
</feature>
<feature type="transmembrane region" description="Helical" evidence="3">
    <location>
        <begin position="582"/>
        <end position="606"/>
    </location>
</feature>
<feature type="transmembrane region" description="Helical" evidence="3">
    <location>
        <begin position="93"/>
        <end position="114"/>
    </location>
</feature>
<dbReference type="GO" id="GO:0015293">
    <property type="term" value="F:symporter activity"/>
    <property type="evidence" value="ECO:0007669"/>
    <property type="project" value="InterPro"/>
</dbReference>
<dbReference type="Pfam" id="PF13347">
    <property type="entry name" value="MFS_2"/>
    <property type="match status" value="2"/>
</dbReference>
<sequence>MEIEKNPEKGISYLQQFSCGVGHVINDVTRRLLQSFRMIFLMRVVGISATYAGVITLYSFFAGALLFAPMAGFLCDKVKIPVLSRRLGKKKSWHLFGTIAATIGVPLFFSQCLVCGSGTSEWVVLLYYFSIATVISFSINFVDISHLSIIPVLAKDQSEAAKLTALRTGFIYLTGIVSYLVAWLILGQDSRDQLTKESSMDFMVITLIMTGVGLVCSAIFHIGTKEPSDDSGKNRRSRVIGDYMGNFRRLAFETLRSLFTCYVISFCHNVFKLIYDAVSDFLFPIDQQRKENVRDRVIHSRRLFEEQTGPVRERSFFQNFFEAIFAGGETREAAENKTLDKEIHDPAPNMAVVPMAVTSEDDLAFVKTLPKEQKLSLMMSIFDKLMTKQEDSTKENDAKPSNGRLVNDISEEDGQGVMENGQQKSEVYNQVHKLNSGLDNQGFDTKETQLNQHSQDVSQDEGKAAPSVASDIESAQPPKRKAVRTWLKDPHLYKVAIIYACTKGSQDVFYAYLPLLLTDKLQFEKEAIANLPLILLMSATLSSQISRKLSGKVGKKWSFIVAALTVTGSCMWFLRINQSSRVFTYPAVILLGLGSSAMLVNALGFATELIGDNKGSSGFVISVVGAISNLTSGTLYIVIQVLFPEGSASADCQECRSYVQNVFSLVPSSLAIFSLLIVIIFQVNETIRGKKGEMKLLGISYLQQFSCGVGHVINDVTRRLLQSFRMIFLMRVVGISATNVGLITLYSFFAGALLFAPTAGFLCDKVKIPVLSRRLGKKKSWHLFGTIAATIGVPLLFSQCLVCGSGTSEWVVLLYYFSIATVISFSINFVDISHLSIIPVLAKDQSEAAKLTALRTGFMYLTGIVSYLVAWLILGQDSRDQLTKESSMDFTVIYNI</sequence>
<feature type="transmembrane region" description="Helical" evidence="3">
    <location>
        <begin position="618"/>
        <end position="642"/>
    </location>
</feature>